<dbReference type="EMBL" id="JACHEK010000003">
    <property type="protein sequence ID" value="MBB6143526.1"/>
    <property type="molecule type" value="Genomic_DNA"/>
</dbReference>
<dbReference type="Gene3D" id="2.60.40.1180">
    <property type="entry name" value="Golgi alpha-mannosidase II"/>
    <property type="match status" value="1"/>
</dbReference>
<dbReference type="InterPro" id="IPR001139">
    <property type="entry name" value="Glyco_hydro_30"/>
</dbReference>
<accession>A0A841JQB3</accession>
<dbReference type="AlphaFoldDB" id="A0A841JQB3"/>
<dbReference type="GO" id="GO:0006680">
    <property type="term" value="P:glucosylceramide catabolic process"/>
    <property type="evidence" value="ECO:0007669"/>
    <property type="project" value="TreeGrafter"/>
</dbReference>
<gene>
    <name evidence="7" type="ORF">HNQ77_001475</name>
</gene>
<dbReference type="GO" id="GO:0004348">
    <property type="term" value="F:glucosylceramidase activity"/>
    <property type="evidence" value="ECO:0007669"/>
    <property type="project" value="UniProtKB-EC"/>
</dbReference>
<dbReference type="PANTHER" id="PTHR11069:SF23">
    <property type="entry name" value="LYSOSOMAL ACID GLUCOSYLCERAMIDASE"/>
    <property type="match status" value="1"/>
</dbReference>
<dbReference type="Pfam" id="PF02055">
    <property type="entry name" value="Glyco_hydro_30"/>
    <property type="match status" value="1"/>
</dbReference>
<sequence length="469" mass="51597">MGFRFLRWIALPVWMLSVITLQAQHGKTVSLWLTTADRTSLLAKQPEPLRFHKPGTNLQVIEVNDKEKYQSMDGFGFALTGGSAQLLMRMSAAQRNDLLHELFGSENNGIAVSYLRVSIGSSDMNDHAFTYDDLPAGETDPSLAKFNLGPDSTTVIPILKEILGIQPSIKILGSPWSAPAWMKTNGALKNGNLKPEYYTAYAQYFVKYIETVKEQGIRIDAITVQNEPLNPHNTPSMVMQAEDQAVFIKTALGPAFHKADIKTKINVYDHNCDRPDYPLTILKDPEAQAYVDGSAFHLYEGEMSALTQVHEAYPKKNLYFTEQMTVDRKDDPSLEVARAVARLIVAAPRNWSRNVLLWNLAADPGFGPHTDSGGCPVCEGAITLDGDRITRNLAYYTVAQASKFVPPGSIRIASSSSVDLPNVAFSAPNGKRVVIVANPGSTAQDFEIRYHGRSVATSLKSGAVGTYVW</sequence>
<proteinExistence type="inferred from homology"/>
<dbReference type="Proteomes" id="UP000538666">
    <property type="component" value="Unassembled WGS sequence"/>
</dbReference>
<reference evidence="7 8" key="1">
    <citation type="submission" date="2020-08" db="EMBL/GenBank/DDBJ databases">
        <title>Genomic Encyclopedia of Type Strains, Phase IV (KMG-IV): sequencing the most valuable type-strain genomes for metagenomic binning, comparative biology and taxonomic classification.</title>
        <authorList>
            <person name="Goeker M."/>
        </authorList>
    </citation>
    <scope>NUCLEOTIDE SEQUENCE [LARGE SCALE GENOMIC DNA]</scope>
    <source>
        <strain evidence="7 8">DSM 103733</strain>
    </source>
</reference>
<organism evidence="7 8">
    <name type="scientific">Silvibacterium bohemicum</name>
    <dbReference type="NCBI Taxonomy" id="1577686"/>
    <lineage>
        <taxon>Bacteria</taxon>
        <taxon>Pseudomonadati</taxon>
        <taxon>Acidobacteriota</taxon>
        <taxon>Terriglobia</taxon>
        <taxon>Terriglobales</taxon>
        <taxon>Acidobacteriaceae</taxon>
        <taxon>Silvibacterium</taxon>
    </lineage>
</organism>
<dbReference type="PANTHER" id="PTHR11069">
    <property type="entry name" value="GLUCOSYLCERAMIDASE"/>
    <property type="match status" value="1"/>
</dbReference>
<dbReference type="GO" id="GO:0016020">
    <property type="term" value="C:membrane"/>
    <property type="evidence" value="ECO:0007669"/>
    <property type="project" value="GOC"/>
</dbReference>
<comment type="similarity">
    <text evidence="1 4">Belongs to the glycosyl hydrolase 30 family.</text>
</comment>
<evidence type="ECO:0000256" key="3">
    <source>
        <dbReference type="ARBA" id="ARBA00022801"/>
    </source>
</evidence>
<evidence type="ECO:0000313" key="7">
    <source>
        <dbReference type="EMBL" id="MBB6143526.1"/>
    </source>
</evidence>
<protein>
    <submittedName>
        <fullName evidence="7">Glucosylceramidase</fullName>
        <ecNumber evidence="7">3.2.1.45</ecNumber>
    </submittedName>
</protein>
<dbReference type="InterPro" id="IPR017853">
    <property type="entry name" value="GH"/>
</dbReference>
<evidence type="ECO:0000256" key="1">
    <source>
        <dbReference type="ARBA" id="ARBA00005382"/>
    </source>
</evidence>
<keyword evidence="2" id="KW-0732">Signal</keyword>
<evidence type="ECO:0000256" key="4">
    <source>
        <dbReference type="RuleBase" id="RU361188"/>
    </source>
</evidence>
<dbReference type="SUPFAM" id="SSF51445">
    <property type="entry name" value="(Trans)glycosidases"/>
    <property type="match status" value="1"/>
</dbReference>
<dbReference type="RefSeq" id="WP_082125369.1">
    <property type="nucleotide sequence ID" value="NZ_JACHEK010000003.1"/>
</dbReference>
<dbReference type="Pfam" id="PF17189">
    <property type="entry name" value="Glyco_hydro_30C"/>
    <property type="match status" value="1"/>
</dbReference>
<keyword evidence="8" id="KW-1185">Reference proteome</keyword>
<evidence type="ECO:0000256" key="2">
    <source>
        <dbReference type="ARBA" id="ARBA00022729"/>
    </source>
</evidence>
<feature type="domain" description="Glycosyl hydrolase family 30 TIM-barrel" evidence="5">
    <location>
        <begin position="73"/>
        <end position="404"/>
    </location>
</feature>
<dbReference type="InterPro" id="IPR033452">
    <property type="entry name" value="GH30_C"/>
</dbReference>
<evidence type="ECO:0000313" key="8">
    <source>
        <dbReference type="Proteomes" id="UP000538666"/>
    </source>
</evidence>
<comment type="caution">
    <text evidence="7">The sequence shown here is derived from an EMBL/GenBank/DDBJ whole genome shotgun (WGS) entry which is preliminary data.</text>
</comment>
<feature type="domain" description="Glycosyl hydrolase family 30 beta sandwich" evidence="6">
    <location>
        <begin position="408"/>
        <end position="467"/>
    </location>
</feature>
<dbReference type="Gene3D" id="3.20.20.80">
    <property type="entry name" value="Glycosidases"/>
    <property type="match status" value="1"/>
</dbReference>
<name>A0A841JQB3_9BACT</name>
<evidence type="ECO:0000259" key="6">
    <source>
        <dbReference type="Pfam" id="PF17189"/>
    </source>
</evidence>
<dbReference type="InterPro" id="IPR013780">
    <property type="entry name" value="Glyco_hydro_b"/>
</dbReference>
<evidence type="ECO:0000259" key="5">
    <source>
        <dbReference type="Pfam" id="PF02055"/>
    </source>
</evidence>
<dbReference type="EC" id="3.2.1.45" evidence="7"/>
<keyword evidence="3 4" id="KW-0378">Hydrolase</keyword>
<dbReference type="InterPro" id="IPR033453">
    <property type="entry name" value="Glyco_hydro_30_TIM-barrel"/>
</dbReference>
<keyword evidence="4 7" id="KW-0326">Glycosidase</keyword>